<dbReference type="AlphaFoldDB" id="A0A6C0HSN2"/>
<reference evidence="1" key="1">
    <citation type="journal article" date="2020" name="Nature">
        <title>Giant virus diversity and host interactions through global metagenomics.</title>
        <authorList>
            <person name="Schulz F."/>
            <person name="Roux S."/>
            <person name="Paez-Espino D."/>
            <person name="Jungbluth S."/>
            <person name="Walsh D.A."/>
            <person name="Denef V.J."/>
            <person name="McMahon K.D."/>
            <person name="Konstantinidis K.T."/>
            <person name="Eloe-Fadrosh E.A."/>
            <person name="Kyrpides N.C."/>
            <person name="Woyke T."/>
        </authorList>
    </citation>
    <scope>NUCLEOTIDE SEQUENCE</scope>
    <source>
        <strain evidence="1">GVMAG-M-3300023184-165</strain>
    </source>
</reference>
<sequence>MRKTMKRTQKLWNMKGCSKSKKNLGGKSKKQGGCWWKNKGGSRVCKKCGPGCRCGPKCNCGHKCPGNCYLKSKRTRKQRGGNCGCGLQMGGGCGCGLQMGGGYGLQMGGCGSCLGGGVQMGGSLQTGGGINNSGTPLVGSPWTPKINDWPGVAGKDGQTNYYSDNKYLVDPQRTMISERDQQTYMAGGSRKKRAGGIVPQDLVNLGRSMVYGLGSAYNTLNGYSAPASPLPYKDQLVNTPSVKALGY</sequence>
<proteinExistence type="predicted"/>
<dbReference type="EMBL" id="MN740004">
    <property type="protein sequence ID" value="QHT82903.1"/>
    <property type="molecule type" value="Genomic_DNA"/>
</dbReference>
<evidence type="ECO:0000313" key="1">
    <source>
        <dbReference type="EMBL" id="QHT82903.1"/>
    </source>
</evidence>
<protein>
    <submittedName>
        <fullName evidence="1">Uncharacterized protein</fullName>
    </submittedName>
</protein>
<organism evidence="1">
    <name type="scientific">viral metagenome</name>
    <dbReference type="NCBI Taxonomy" id="1070528"/>
    <lineage>
        <taxon>unclassified sequences</taxon>
        <taxon>metagenomes</taxon>
        <taxon>organismal metagenomes</taxon>
    </lineage>
</organism>
<name>A0A6C0HSN2_9ZZZZ</name>
<accession>A0A6C0HSN2</accession>